<feature type="compositionally biased region" description="Low complexity" evidence="4">
    <location>
        <begin position="441"/>
        <end position="451"/>
    </location>
</feature>
<dbReference type="SUPFAM" id="SSF53098">
    <property type="entry name" value="Ribonuclease H-like"/>
    <property type="match status" value="1"/>
</dbReference>
<feature type="region of interest" description="Disordered" evidence="4">
    <location>
        <begin position="1088"/>
        <end position="1129"/>
    </location>
</feature>
<dbReference type="InterPro" id="IPR039537">
    <property type="entry name" value="Retrotran_Ty1/copia-like"/>
</dbReference>
<evidence type="ECO:0000256" key="2">
    <source>
        <dbReference type="ARBA" id="ARBA00022801"/>
    </source>
</evidence>
<dbReference type="Gene3D" id="3.30.420.10">
    <property type="entry name" value="Ribonuclease H-like superfamily/Ribonuclease H"/>
    <property type="match status" value="1"/>
</dbReference>
<keyword evidence="1" id="KW-0479">Metal-binding</keyword>
<keyword evidence="3" id="KW-0175">Coiled coil</keyword>
<evidence type="ECO:0000256" key="3">
    <source>
        <dbReference type="SAM" id="Coils"/>
    </source>
</evidence>
<feature type="region of interest" description="Disordered" evidence="4">
    <location>
        <begin position="677"/>
        <end position="705"/>
    </location>
</feature>
<feature type="compositionally biased region" description="Basic and acidic residues" evidence="4">
    <location>
        <begin position="693"/>
        <end position="705"/>
    </location>
</feature>
<keyword evidence="2" id="KW-0378">Hydrolase</keyword>
<feature type="compositionally biased region" description="Basic and acidic residues" evidence="4">
    <location>
        <begin position="248"/>
        <end position="265"/>
    </location>
</feature>
<dbReference type="EMBL" id="BKCJ010006412">
    <property type="protein sequence ID" value="GEU72012.1"/>
    <property type="molecule type" value="Genomic_DNA"/>
</dbReference>
<feature type="region of interest" description="Disordered" evidence="4">
    <location>
        <begin position="248"/>
        <end position="275"/>
    </location>
</feature>
<dbReference type="GO" id="GO:0016787">
    <property type="term" value="F:hydrolase activity"/>
    <property type="evidence" value="ECO:0007669"/>
    <property type="project" value="UniProtKB-KW"/>
</dbReference>
<dbReference type="PANTHER" id="PTHR42648">
    <property type="entry name" value="TRANSPOSASE, PUTATIVE-RELATED"/>
    <property type="match status" value="1"/>
</dbReference>
<evidence type="ECO:0000259" key="5">
    <source>
        <dbReference type="Pfam" id="PF07727"/>
    </source>
</evidence>
<sequence>MRIEQYFLMTDYSLWEVILNGDSPAPTRVIEGVLHSVALTTAEQSLEKKNELKARGTLLMALPDKHQLKFNSPKDAKTPIEAIEKRFGGNKKTKKVPKTLLKQQYKNFSGLPSEWRTHTLIWKNKTNLEEQSLDDLFNSLKIYEDRVKSSSSVSTATQNIAFVSSSNTDITNKSVSAAPSVFVVCAKMLISSLTNVDSLSNVVIYSFFASQSSSPQLDNNDLKQIDADDLEEIDLKWQMAMKGHFAREYRSPKDTRKNGVAEPQRRNVPVETTTSNDLVSQCNGVGSYDWCFQTEEEPTNYALMAFSSSRSDERLPPSPIYDRYQSGNRYHAVPPPYTWTFMPPKPDLVFNNAHNDVETDHPALTVKLTPTKPDQDLSLTNRPSTPIIKDWVSNFEDESKTKTPQHILISTVVPKIKVTRSRHAKPIVTKPNSPTKRHTNRSPSSRVSNSPPRVAAVKALMVNVAQGNMSYLSDFEELSSGYFAFGCNPKGGKISRKGKIRTGKLDFDEVYFVKELKFNLFSVSQMCNKKNSVLFTDTECLVLSLEFKLPDESQVLLESLGKTICTMEFSVPRTPQQNGIVERKNRTVIEAAKTMLVDSLLPIPFWAKSTKYRFYETFWLSCDYPQYPRFISGPTWLFDIDSLTKTMNYQPVTTGNQSNPSVDAAFYENEPEFDEKKPEFEVNVSPSSSAQSKKQDDKTTREAKGKSPVKSFIGYRKLSAEFEDFSESSINEDFLLLESEDITYSDDENYVGAEVDFNNLEISITVSPIPTARVHKDHPMTQIIGDLSSATETRSTTRVAKDQEPKRVHQALKDPSWIEAMQEELFQFKVQKVWVLVDLSYGKRAIGTKWVFRNKKDKRGIVVRNKVRLVTQGHTHEDGINYEEVFAPVARIEAIRLFLAYASFMGFIVYQMDVKIAFLYGTIKEEVVVCQPLGFEDPNHPDEVYKVVKGLYGYIKLLELDGKLASTPIDTEKPLVKDPDGEDVDVHTYRSIIGSLMYLTSSRPDIMFAFWTTVVVKKVNDVTRLQALVDKKHVLITEATIRDALYLNDAEGVECHPNEEIFDSHHTAEVGAGVTDEVHDEGVSDAGVATKGDVSAAHDEVPTADEEPPIPSPTPPTPPPQPSQDIPLTSQDAGIPMNLLQEVMNTCTALTRRVEHLELDKIAQALEITQLKRRVKKLERRNKVKVLKLRRGRMIAKMNQDADVVLEEAKEVDDIVKADQDAKLAEGQEVVDVVTTAKLITEVVNVASTTITAAKVSVPTAITTTVAFTLTDAPSRRTKERDLKVSTTTTSTIIHTEAKSKDKGKGILTKAQARKNMMIYLNNVVGFKMEYFKGMSYDDIHYIFEVKFDSNVAFIQKTKEQIEEEESRALKRINETPTEKAAKRKKLDEEVEELKRHLQIVPNEDGDVYIEATPLARKVLVVFDIANGDQDAKVPVPAATTTTAAFTLTASPSSRTKGRDLEEYTTTTSTIIHTKAKSKDKGKGILVVEPKPLKKQAQIEQDKQYARELEAELNRNIDWDEVIDHVKKKAKEDPTVKRYQALKRKPQTEAQAKKNMMIYLKNVAGFKMDYFKGISYDDIRPNFEVKFESNVAFLQNTKEQINEEESRALKRINETPVEKAATTPLARKVPVVADIAKADQDAKEEESEQAEVQEVVDVDTTAKLITEVVTTASTTITAVEVLVPATTTAAAVFTLTAAPSRRKKGVVIRDLEESTTTTSIIIHTEAKSKDKGEGILVEEPKPLKKQAQIEQDGAIC</sequence>
<organism evidence="6">
    <name type="scientific">Tanacetum cinerariifolium</name>
    <name type="common">Dalmatian daisy</name>
    <name type="synonym">Chrysanthemum cinerariifolium</name>
    <dbReference type="NCBI Taxonomy" id="118510"/>
    <lineage>
        <taxon>Eukaryota</taxon>
        <taxon>Viridiplantae</taxon>
        <taxon>Streptophyta</taxon>
        <taxon>Embryophyta</taxon>
        <taxon>Tracheophyta</taxon>
        <taxon>Spermatophyta</taxon>
        <taxon>Magnoliopsida</taxon>
        <taxon>eudicotyledons</taxon>
        <taxon>Gunneridae</taxon>
        <taxon>Pentapetalae</taxon>
        <taxon>asterids</taxon>
        <taxon>campanulids</taxon>
        <taxon>Asterales</taxon>
        <taxon>Asteraceae</taxon>
        <taxon>Asteroideae</taxon>
        <taxon>Anthemideae</taxon>
        <taxon>Anthemidinae</taxon>
        <taxon>Tanacetum</taxon>
    </lineage>
</organism>
<evidence type="ECO:0000256" key="4">
    <source>
        <dbReference type="SAM" id="MobiDB-lite"/>
    </source>
</evidence>
<dbReference type="GO" id="GO:0046872">
    <property type="term" value="F:metal ion binding"/>
    <property type="evidence" value="ECO:0007669"/>
    <property type="project" value="UniProtKB-KW"/>
</dbReference>
<feature type="compositionally biased region" description="Pro residues" evidence="4">
    <location>
        <begin position="1109"/>
        <end position="1122"/>
    </location>
</feature>
<name>A0A6L2MGX7_TANCI</name>
<feature type="region of interest" description="Disordered" evidence="4">
    <location>
        <begin position="422"/>
        <end position="451"/>
    </location>
</feature>
<feature type="coiled-coil region" evidence="3">
    <location>
        <begin position="1140"/>
        <end position="1188"/>
    </location>
</feature>
<gene>
    <name evidence="6" type="ORF">Tci_043990</name>
</gene>
<proteinExistence type="predicted"/>
<evidence type="ECO:0000313" key="6">
    <source>
        <dbReference type="EMBL" id="GEU72012.1"/>
    </source>
</evidence>
<accession>A0A6L2MGX7</accession>
<dbReference type="InterPro" id="IPR036397">
    <property type="entry name" value="RNaseH_sf"/>
</dbReference>
<evidence type="ECO:0000256" key="1">
    <source>
        <dbReference type="ARBA" id="ARBA00022723"/>
    </source>
</evidence>
<dbReference type="InterPro" id="IPR013103">
    <property type="entry name" value="RVT_2"/>
</dbReference>
<protein>
    <submittedName>
        <fullName evidence="6">Putative ribonuclease H-like domain-containing protein</fullName>
    </submittedName>
</protein>
<dbReference type="InterPro" id="IPR012337">
    <property type="entry name" value="RNaseH-like_sf"/>
</dbReference>
<feature type="domain" description="Reverse transcriptase Ty1/copia-type" evidence="5">
    <location>
        <begin position="832"/>
        <end position="954"/>
    </location>
</feature>
<dbReference type="Pfam" id="PF07727">
    <property type="entry name" value="RVT_2"/>
    <property type="match status" value="1"/>
</dbReference>
<comment type="caution">
    <text evidence="6">The sequence shown here is derived from an EMBL/GenBank/DDBJ whole genome shotgun (WGS) entry which is preliminary data.</text>
</comment>
<reference evidence="6" key="1">
    <citation type="journal article" date="2019" name="Sci. Rep.">
        <title>Draft genome of Tanacetum cinerariifolium, the natural source of mosquito coil.</title>
        <authorList>
            <person name="Yamashiro T."/>
            <person name="Shiraishi A."/>
            <person name="Satake H."/>
            <person name="Nakayama K."/>
        </authorList>
    </citation>
    <scope>NUCLEOTIDE SEQUENCE</scope>
</reference>
<feature type="coiled-coil region" evidence="3">
    <location>
        <begin position="1584"/>
        <end position="1655"/>
    </location>
</feature>
<dbReference type="PANTHER" id="PTHR42648:SF32">
    <property type="entry name" value="RIBONUCLEASE H-LIKE DOMAIN, GAG-PRE-INTEGRASE DOMAIN PROTEIN-RELATED"/>
    <property type="match status" value="1"/>
</dbReference>
<dbReference type="GO" id="GO:0003676">
    <property type="term" value="F:nucleic acid binding"/>
    <property type="evidence" value="ECO:0007669"/>
    <property type="project" value="InterPro"/>
</dbReference>